<dbReference type="InterPro" id="IPR037481">
    <property type="entry name" value="LacX"/>
</dbReference>
<dbReference type="PANTHER" id="PTHR11122">
    <property type="entry name" value="APOSPORY-ASSOCIATED PROTEIN C-RELATED"/>
    <property type="match status" value="1"/>
</dbReference>
<dbReference type="CDD" id="cd09024">
    <property type="entry name" value="Aldose_epim_lacX"/>
    <property type="match status" value="1"/>
</dbReference>
<dbReference type="AlphaFoldDB" id="A0AB39KPF4"/>
<organism evidence="1">
    <name type="scientific">Caulobacter sp. 73W</name>
    <dbReference type="NCBI Taxonomy" id="3161137"/>
    <lineage>
        <taxon>Bacteria</taxon>
        <taxon>Pseudomonadati</taxon>
        <taxon>Pseudomonadota</taxon>
        <taxon>Alphaproteobacteria</taxon>
        <taxon>Caulobacterales</taxon>
        <taxon>Caulobacteraceae</taxon>
        <taxon>Caulobacter</taxon>
    </lineage>
</organism>
<dbReference type="RefSeq" id="WP_369058398.1">
    <property type="nucleotide sequence ID" value="NZ_CP158375.1"/>
</dbReference>
<gene>
    <name evidence="1" type="ORF">ABOZ73_12085</name>
</gene>
<name>A0AB39KPF4_9CAUL</name>
<proteinExistence type="predicted"/>
<dbReference type="GO" id="GO:0005975">
    <property type="term" value="P:carbohydrate metabolic process"/>
    <property type="evidence" value="ECO:0007669"/>
    <property type="project" value="InterPro"/>
</dbReference>
<dbReference type="SUPFAM" id="SSF74650">
    <property type="entry name" value="Galactose mutarotase-like"/>
    <property type="match status" value="1"/>
</dbReference>
<dbReference type="GO" id="GO:0016853">
    <property type="term" value="F:isomerase activity"/>
    <property type="evidence" value="ECO:0007669"/>
    <property type="project" value="InterPro"/>
</dbReference>
<dbReference type="GO" id="GO:0030246">
    <property type="term" value="F:carbohydrate binding"/>
    <property type="evidence" value="ECO:0007669"/>
    <property type="project" value="InterPro"/>
</dbReference>
<dbReference type="EMBL" id="CP158375">
    <property type="protein sequence ID" value="XDO95549.1"/>
    <property type="molecule type" value="Genomic_DNA"/>
</dbReference>
<dbReference type="PANTHER" id="PTHR11122:SF13">
    <property type="entry name" value="GLUCOSE-6-PHOSPHATE 1-EPIMERASE"/>
    <property type="match status" value="1"/>
</dbReference>
<sequence length="298" mass="32995">MSDAWIRIESDGLSAQINPFGAELSRLTDHEGRELLWDGDPAWWTGRAPLLFPVVGGLNGGVYRLGGQTYAMPKHGFARTKPFAVVEQAEDRVVLRLEADEQTRAVYPFVFQLDVAFAIEDGQLANTVTIRNLGDGEMPASFGFHPALRWPLPYGGDKLDHLLRFEAPQPAPIRRVGDDGLVRPEGLPTPVEGRDMALREELFTNDAVIFDQLGSRRLVYGAPGRPGVEVTFPDCPHLGVWTKPGADYICIEPWSGFADAQNYTGDIRDKPGVFLVRQGKPATFLMTIKPESQVLELR</sequence>
<protein>
    <submittedName>
        <fullName evidence="1">Aldose 1-epimerase family protein</fullName>
    </submittedName>
</protein>
<reference evidence="1" key="1">
    <citation type="submission" date="2024-06" db="EMBL/GenBank/DDBJ databases">
        <title>Caulobacter inopinatus, sp. nov.</title>
        <authorList>
            <person name="Donachie S.P."/>
        </authorList>
    </citation>
    <scope>NUCLEOTIDE SEQUENCE</scope>
    <source>
        <strain evidence="1">73W</strain>
    </source>
</reference>
<dbReference type="InterPro" id="IPR014718">
    <property type="entry name" value="GH-type_carb-bd"/>
</dbReference>
<accession>A0AB39KPF4</accession>
<dbReference type="Pfam" id="PF01263">
    <property type="entry name" value="Aldose_epim"/>
    <property type="match status" value="1"/>
</dbReference>
<dbReference type="InterPro" id="IPR011013">
    <property type="entry name" value="Gal_mutarotase_sf_dom"/>
</dbReference>
<dbReference type="Gene3D" id="2.70.98.10">
    <property type="match status" value="1"/>
</dbReference>
<dbReference type="InterPro" id="IPR008183">
    <property type="entry name" value="Aldose_1/G6P_1-epimerase"/>
</dbReference>
<evidence type="ECO:0000313" key="1">
    <source>
        <dbReference type="EMBL" id="XDO95549.1"/>
    </source>
</evidence>